<dbReference type="Proteomes" id="UP000245431">
    <property type="component" value="Chromosome PVE_r2"/>
</dbReference>
<sequence>MHTARCLKPGSYLRRWGLKKCRAVPLVVFGALNTRAAIRIIGTDGENRQSYGLGINYLNVLDTIADYSFSTEVPTCRVANERGKGLEVAITATLTLDRVKHHGILDAVVIQVSKNNLTALLVFIPAILGDFTRDHPICRCSKVGWH</sequence>
<name>A0A1D3K7H7_PSEVE</name>
<gene>
    <name evidence="1" type="ORF">PVE_R2G0132</name>
</gene>
<reference evidence="2" key="1">
    <citation type="submission" date="2016-07" db="EMBL/GenBank/DDBJ databases">
        <authorList>
            <person name="Florea S."/>
            <person name="Webb J.S."/>
            <person name="Jaromczyk J."/>
            <person name="Schardl C.L."/>
        </authorList>
    </citation>
    <scope>NUCLEOTIDE SEQUENCE [LARGE SCALE GENOMIC DNA]</scope>
    <source>
        <strain evidence="2">1YdBTEX2</strain>
    </source>
</reference>
<dbReference type="EMBL" id="LT599584">
    <property type="protein sequence ID" value="SBW84161.1"/>
    <property type="molecule type" value="Genomic_DNA"/>
</dbReference>
<dbReference type="AlphaFoldDB" id="A0A1D3K7H7"/>
<proteinExistence type="predicted"/>
<evidence type="ECO:0000313" key="2">
    <source>
        <dbReference type="Proteomes" id="UP000245431"/>
    </source>
</evidence>
<evidence type="ECO:0000313" key="1">
    <source>
        <dbReference type="EMBL" id="SBW84161.1"/>
    </source>
</evidence>
<accession>A0A1D3K7H7</accession>
<protein>
    <submittedName>
        <fullName evidence="1">Uncharacterized protein</fullName>
    </submittedName>
</protein>
<organism evidence="1 2">
    <name type="scientific">Pseudomonas veronii 1YdBTEX2</name>
    <dbReference type="NCBI Taxonomy" id="1295141"/>
    <lineage>
        <taxon>Bacteria</taxon>
        <taxon>Pseudomonadati</taxon>
        <taxon>Pseudomonadota</taxon>
        <taxon>Gammaproteobacteria</taxon>
        <taxon>Pseudomonadales</taxon>
        <taxon>Pseudomonadaceae</taxon>
        <taxon>Pseudomonas</taxon>
    </lineage>
</organism>